<keyword evidence="8 11" id="KW-1133">Transmembrane helix</keyword>
<evidence type="ECO:0000256" key="1">
    <source>
        <dbReference type="ARBA" id="ARBA00004533"/>
    </source>
</evidence>
<keyword evidence="5" id="KW-0997">Cell inner membrane</keyword>
<dbReference type="InterPro" id="IPR049031">
    <property type="entry name" value="T2SSK_SAM-like_1st"/>
</dbReference>
<dbReference type="Proteomes" id="UP000830116">
    <property type="component" value="Chromosome"/>
</dbReference>
<evidence type="ECO:0000256" key="9">
    <source>
        <dbReference type="ARBA" id="ARBA00023136"/>
    </source>
</evidence>
<evidence type="ECO:0000256" key="6">
    <source>
        <dbReference type="ARBA" id="ARBA00022692"/>
    </source>
</evidence>
<evidence type="ECO:0000256" key="10">
    <source>
        <dbReference type="SAM" id="MobiDB-lite"/>
    </source>
</evidence>
<evidence type="ECO:0000259" key="12">
    <source>
        <dbReference type="Pfam" id="PF21687"/>
    </source>
</evidence>
<feature type="compositionally biased region" description="Basic and acidic residues" evidence="10">
    <location>
        <begin position="392"/>
        <end position="403"/>
    </location>
</feature>
<gene>
    <name evidence="13" type="ORF">MNR06_05145</name>
</gene>
<evidence type="ECO:0000256" key="3">
    <source>
        <dbReference type="ARBA" id="ARBA00022448"/>
    </source>
</evidence>
<dbReference type="Gene3D" id="1.10.40.60">
    <property type="entry name" value="EpsJ-like"/>
    <property type="match status" value="1"/>
</dbReference>
<dbReference type="RefSeq" id="WP_243539543.1">
    <property type="nucleotide sequence ID" value="NZ_CP093442.1"/>
</dbReference>
<feature type="domain" description="T2SS protein K first SAM-like" evidence="12">
    <location>
        <begin position="146"/>
        <end position="262"/>
    </location>
</feature>
<dbReference type="EMBL" id="CP093442">
    <property type="protein sequence ID" value="UOF02336.1"/>
    <property type="molecule type" value="Genomic_DNA"/>
</dbReference>
<accession>A0ABY4CEY3</accession>
<evidence type="ECO:0000256" key="11">
    <source>
        <dbReference type="SAM" id="Phobius"/>
    </source>
</evidence>
<name>A0ABY4CEY3_9BACT</name>
<proteinExistence type="inferred from homology"/>
<keyword evidence="3" id="KW-0813">Transport</keyword>
<protein>
    <submittedName>
        <fullName evidence="13">Type II secretion system protein GspK</fullName>
    </submittedName>
</protein>
<comment type="subcellular location">
    <subcellularLocation>
        <location evidence="1">Cell inner membrane</location>
    </subcellularLocation>
</comment>
<evidence type="ECO:0000313" key="13">
    <source>
        <dbReference type="EMBL" id="UOF02336.1"/>
    </source>
</evidence>
<evidence type="ECO:0000256" key="4">
    <source>
        <dbReference type="ARBA" id="ARBA00022475"/>
    </source>
</evidence>
<comment type="similarity">
    <text evidence="2">Belongs to the GSP K family.</text>
</comment>
<evidence type="ECO:0000256" key="7">
    <source>
        <dbReference type="ARBA" id="ARBA00022927"/>
    </source>
</evidence>
<sequence>MDYKALKTISNNLQRPVKNERGIALMIAIACLMLIMYFAMEVSYDSSVEYLVNSAGVNRVKAYYAAKSGMQLSLLRIKIYQQAQSKFGAQLGNSPLLDQIWKFPFAWPLPIPAELNAVDKDSFKKIFSESSMDSSYLVTIEDEGSKIDLNDLNSPSKVLQESTKKQLINIFEQKKLEDEEFGRAYGNYRFEELVNSIADWMSPKSQSFNGGDKRSKFNELNNQAQTDYFPPNRNFRTLGELHMIPGMTDDLYNLMLPRVTIYGMKGINPNLATKEVLKSLDPGMTEEIVSDIIKRRETEAEGGPFKCDASGGSQDFWSFVQGRNARLVGSPQDIPMTCDTVMNFKIISTGEFAGSTREITAIVMDLNKAATKIKTFTDKEKKDQEGNPGGAPEKKDENKKADPIAKGPPRIVFWNER</sequence>
<dbReference type="PANTHER" id="PTHR38831:SF2">
    <property type="entry name" value="TYPE II SECRETION SYSTEM PROTEIN K"/>
    <property type="match status" value="1"/>
</dbReference>
<feature type="transmembrane region" description="Helical" evidence="11">
    <location>
        <begin position="21"/>
        <end position="40"/>
    </location>
</feature>
<dbReference type="Pfam" id="PF21687">
    <property type="entry name" value="T2SSK_1st"/>
    <property type="match status" value="1"/>
</dbReference>
<dbReference type="InterPro" id="IPR038072">
    <property type="entry name" value="GspK_central_sf"/>
</dbReference>
<dbReference type="SUPFAM" id="SSF158544">
    <property type="entry name" value="GspK insert domain-like"/>
    <property type="match status" value="1"/>
</dbReference>
<feature type="region of interest" description="Disordered" evidence="10">
    <location>
        <begin position="376"/>
        <end position="417"/>
    </location>
</feature>
<dbReference type="InterPro" id="IPR005628">
    <property type="entry name" value="GspK"/>
</dbReference>
<keyword evidence="6 11" id="KW-0812">Transmembrane</keyword>
<evidence type="ECO:0000256" key="5">
    <source>
        <dbReference type="ARBA" id="ARBA00022519"/>
    </source>
</evidence>
<evidence type="ECO:0000256" key="8">
    <source>
        <dbReference type="ARBA" id="ARBA00022989"/>
    </source>
</evidence>
<feature type="compositionally biased region" description="Basic and acidic residues" evidence="10">
    <location>
        <begin position="376"/>
        <end position="385"/>
    </location>
</feature>
<evidence type="ECO:0000256" key="2">
    <source>
        <dbReference type="ARBA" id="ARBA00007246"/>
    </source>
</evidence>
<dbReference type="PANTHER" id="PTHR38831">
    <property type="entry name" value="TYPE II SECRETION SYSTEM PROTEIN K"/>
    <property type="match status" value="1"/>
</dbReference>
<evidence type="ECO:0000313" key="14">
    <source>
        <dbReference type="Proteomes" id="UP000830116"/>
    </source>
</evidence>
<reference evidence="13" key="1">
    <citation type="submission" date="2022-03" db="EMBL/GenBank/DDBJ databases">
        <title>Genome Identification and Characterization of new species Bdellovibrio reynosense LBG001 sp. nov. from a Mexico soil sample.</title>
        <authorList>
            <person name="Camilli A."/>
            <person name="Ajao Y."/>
            <person name="Guo X."/>
        </authorList>
    </citation>
    <scope>NUCLEOTIDE SEQUENCE</scope>
    <source>
        <strain evidence="13">LBG001</strain>
    </source>
</reference>
<keyword evidence="4" id="KW-1003">Cell membrane</keyword>
<keyword evidence="7" id="KW-0653">Protein transport</keyword>
<keyword evidence="14" id="KW-1185">Reference proteome</keyword>
<keyword evidence="9 11" id="KW-0472">Membrane</keyword>
<organism evidence="13 14">
    <name type="scientific">Bdellovibrio reynosensis</name>
    <dbReference type="NCBI Taxonomy" id="2835041"/>
    <lineage>
        <taxon>Bacteria</taxon>
        <taxon>Pseudomonadati</taxon>
        <taxon>Bdellovibrionota</taxon>
        <taxon>Bdellovibrionia</taxon>
        <taxon>Bdellovibrionales</taxon>
        <taxon>Pseudobdellovibrionaceae</taxon>
        <taxon>Bdellovibrio</taxon>
    </lineage>
</organism>